<sequence>MTRYYGNRPTYGYEPHFIVCNRNSGEDCWFGSQSRRHPREAALRDDPFQGRSFIPIKVTHEKSSEIQSTPTTAERDVPIQRAASHPASPELGDGKQVPMKEREVPIRREAEAKNVGHPLPLDLKAFHGARREEASENEVPPIKKRSLDRIASVHASLENLREQVALFNGKKGSKGYVFLDEMLTRNLIALDDVDTFGDDDIRSKRKDAVTQVHKYLQELEGKACVGKQSSEVSSSMESAEVSSVGEVGREEMEGAEDPTSEDIPKSAETISETWAIAIFQNSCEAGDVPGNTEHQVSSRDEQPGGKSVQEVSPEQTTESLANGAKDKEPGADELDDVSVDSGMDVTEEPDGEVAMSSVEKAKKTRVSGNSEQEDNCDGFIMADN</sequence>
<reference evidence="4" key="1">
    <citation type="submission" date="2020-11" db="EMBL/GenBank/DDBJ databases">
        <authorList>
            <person name="Tran Van P."/>
        </authorList>
    </citation>
    <scope>NUCLEOTIDE SEQUENCE</scope>
</reference>
<dbReference type="SMART" id="SM00264">
    <property type="entry name" value="BAG"/>
    <property type="match status" value="1"/>
</dbReference>
<dbReference type="EMBL" id="OA882216">
    <property type="protein sequence ID" value="CAD7273842.1"/>
    <property type="molecule type" value="Genomic_DNA"/>
</dbReference>
<proteinExistence type="predicted"/>
<dbReference type="EMBL" id="CAJPEX010000179">
    <property type="protein sequence ID" value="CAG0913994.1"/>
    <property type="molecule type" value="Genomic_DNA"/>
</dbReference>
<dbReference type="Proteomes" id="UP000678499">
    <property type="component" value="Unassembled WGS sequence"/>
</dbReference>
<keyword evidence="1" id="KW-0143">Chaperone</keyword>
<dbReference type="OrthoDB" id="333905at2759"/>
<dbReference type="GO" id="GO:0050821">
    <property type="term" value="P:protein stabilization"/>
    <property type="evidence" value="ECO:0007669"/>
    <property type="project" value="TreeGrafter"/>
</dbReference>
<dbReference type="GO" id="GO:0005829">
    <property type="term" value="C:cytosol"/>
    <property type="evidence" value="ECO:0007669"/>
    <property type="project" value="TreeGrafter"/>
</dbReference>
<dbReference type="InterPro" id="IPR036533">
    <property type="entry name" value="BAG_dom_sf"/>
</dbReference>
<feature type="region of interest" description="Disordered" evidence="2">
    <location>
        <begin position="226"/>
        <end position="265"/>
    </location>
</feature>
<name>A0A7R9BFU9_9CRUS</name>
<dbReference type="GO" id="GO:0016020">
    <property type="term" value="C:membrane"/>
    <property type="evidence" value="ECO:0007669"/>
    <property type="project" value="TreeGrafter"/>
</dbReference>
<dbReference type="GO" id="GO:0000774">
    <property type="term" value="F:adenyl-nucleotide exchange factor activity"/>
    <property type="evidence" value="ECO:0007669"/>
    <property type="project" value="TreeGrafter"/>
</dbReference>
<dbReference type="PANTHER" id="PTHR12329:SF5">
    <property type="entry name" value="STARVIN, ISOFORM E"/>
    <property type="match status" value="1"/>
</dbReference>
<dbReference type="PROSITE" id="PS51035">
    <property type="entry name" value="BAG"/>
    <property type="match status" value="1"/>
</dbReference>
<feature type="region of interest" description="Disordered" evidence="2">
    <location>
        <begin position="58"/>
        <end position="95"/>
    </location>
</feature>
<dbReference type="Gene3D" id="1.20.58.120">
    <property type="entry name" value="BAG domain"/>
    <property type="match status" value="1"/>
</dbReference>
<dbReference type="GO" id="GO:0051087">
    <property type="term" value="F:protein-folding chaperone binding"/>
    <property type="evidence" value="ECO:0007669"/>
    <property type="project" value="InterPro"/>
</dbReference>
<keyword evidence="5" id="KW-1185">Reference proteome</keyword>
<organism evidence="4">
    <name type="scientific">Notodromas monacha</name>
    <dbReference type="NCBI Taxonomy" id="399045"/>
    <lineage>
        <taxon>Eukaryota</taxon>
        <taxon>Metazoa</taxon>
        <taxon>Ecdysozoa</taxon>
        <taxon>Arthropoda</taxon>
        <taxon>Crustacea</taxon>
        <taxon>Oligostraca</taxon>
        <taxon>Ostracoda</taxon>
        <taxon>Podocopa</taxon>
        <taxon>Podocopida</taxon>
        <taxon>Cypridocopina</taxon>
        <taxon>Cypridoidea</taxon>
        <taxon>Cyprididae</taxon>
        <taxon>Notodromas</taxon>
    </lineage>
</organism>
<accession>A0A7R9BFU9</accession>
<dbReference type="InterPro" id="IPR039773">
    <property type="entry name" value="BAG_chaperone_regulator"/>
</dbReference>
<dbReference type="AlphaFoldDB" id="A0A7R9BFU9"/>
<gene>
    <name evidence="4" type="ORF">NMOB1V02_LOCUS1711</name>
</gene>
<dbReference type="SUPFAM" id="SSF63491">
    <property type="entry name" value="BAG domain"/>
    <property type="match status" value="1"/>
</dbReference>
<evidence type="ECO:0000313" key="4">
    <source>
        <dbReference type="EMBL" id="CAD7273842.1"/>
    </source>
</evidence>
<feature type="region of interest" description="Disordered" evidence="2">
    <location>
        <begin position="284"/>
        <end position="384"/>
    </location>
</feature>
<feature type="domain" description="BAG" evidence="3">
    <location>
        <begin position="146"/>
        <end position="223"/>
    </location>
</feature>
<evidence type="ECO:0000259" key="3">
    <source>
        <dbReference type="PROSITE" id="PS51035"/>
    </source>
</evidence>
<evidence type="ECO:0000313" key="5">
    <source>
        <dbReference type="Proteomes" id="UP000678499"/>
    </source>
</evidence>
<evidence type="ECO:0000256" key="2">
    <source>
        <dbReference type="SAM" id="MobiDB-lite"/>
    </source>
</evidence>
<dbReference type="GO" id="GO:0005634">
    <property type="term" value="C:nucleus"/>
    <property type="evidence" value="ECO:0007669"/>
    <property type="project" value="TreeGrafter"/>
</dbReference>
<dbReference type="InterPro" id="IPR003103">
    <property type="entry name" value="BAG_domain"/>
</dbReference>
<evidence type="ECO:0000256" key="1">
    <source>
        <dbReference type="ARBA" id="ARBA00023186"/>
    </source>
</evidence>
<feature type="compositionally biased region" description="Polar residues" evidence="2">
    <location>
        <begin position="309"/>
        <end position="320"/>
    </location>
</feature>
<protein>
    <recommendedName>
        <fullName evidence="3">BAG domain-containing protein</fullName>
    </recommendedName>
</protein>
<feature type="compositionally biased region" description="Low complexity" evidence="2">
    <location>
        <begin position="229"/>
        <end position="246"/>
    </location>
</feature>
<dbReference type="Pfam" id="PF02179">
    <property type="entry name" value="BAG"/>
    <property type="match status" value="1"/>
</dbReference>
<dbReference type="PANTHER" id="PTHR12329">
    <property type="entry name" value="BCL2-ASSOCIATED ATHANOGENE"/>
    <property type="match status" value="1"/>
</dbReference>